<evidence type="ECO:0000313" key="2">
    <source>
        <dbReference type="Proteomes" id="UP000479000"/>
    </source>
</evidence>
<proteinExistence type="predicted"/>
<accession>A0A6H5HH30</accession>
<dbReference type="AlphaFoldDB" id="A0A6H5HH30"/>
<feature type="non-terminal residue" evidence="1">
    <location>
        <position position="138"/>
    </location>
</feature>
<dbReference type="OrthoDB" id="6600654at2759"/>
<gene>
    <name evidence="1" type="ORF">NTEN_LOCUS21334</name>
</gene>
<protein>
    <submittedName>
        <fullName evidence="1">Uncharacterized protein</fullName>
    </submittedName>
</protein>
<dbReference type="Proteomes" id="UP000479000">
    <property type="component" value="Unassembled WGS sequence"/>
</dbReference>
<name>A0A6H5HH30_9HEMI</name>
<reference evidence="1 2" key="1">
    <citation type="submission" date="2020-02" db="EMBL/GenBank/DDBJ databases">
        <authorList>
            <person name="Ferguson B K."/>
        </authorList>
    </citation>
    <scope>NUCLEOTIDE SEQUENCE [LARGE SCALE GENOMIC DNA]</scope>
</reference>
<evidence type="ECO:0000313" key="1">
    <source>
        <dbReference type="EMBL" id="CAB0017309.1"/>
    </source>
</evidence>
<sequence length="138" mass="15465">MRREIRPIFFVTHFSSSRQSWNDLRRHLVATGRGTLAHYFFLNVVTPTASILGTGEYHIGLGSTISLVCVIDNNSVPECANHTTVTSRKSAIGKFQSKLAGNNEFYMEKHLKNTIKQPNKIKLAVKFGALARPPPLKR</sequence>
<dbReference type="EMBL" id="CADCXU010031166">
    <property type="protein sequence ID" value="CAB0017309.1"/>
    <property type="molecule type" value="Genomic_DNA"/>
</dbReference>
<organism evidence="1 2">
    <name type="scientific">Nesidiocoris tenuis</name>
    <dbReference type="NCBI Taxonomy" id="355587"/>
    <lineage>
        <taxon>Eukaryota</taxon>
        <taxon>Metazoa</taxon>
        <taxon>Ecdysozoa</taxon>
        <taxon>Arthropoda</taxon>
        <taxon>Hexapoda</taxon>
        <taxon>Insecta</taxon>
        <taxon>Pterygota</taxon>
        <taxon>Neoptera</taxon>
        <taxon>Paraneoptera</taxon>
        <taxon>Hemiptera</taxon>
        <taxon>Heteroptera</taxon>
        <taxon>Panheteroptera</taxon>
        <taxon>Cimicomorpha</taxon>
        <taxon>Miridae</taxon>
        <taxon>Dicyphina</taxon>
        <taxon>Nesidiocoris</taxon>
    </lineage>
</organism>
<keyword evidence="2" id="KW-1185">Reference proteome</keyword>